<reference evidence="8 9" key="1">
    <citation type="submission" date="2016-10" db="EMBL/GenBank/DDBJ databases">
        <authorList>
            <person name="de Groot N.N."/>
        </authorList>
    </citation>
    <scope>NUCLEOTIDE SEQUENCE [LARGE SCALE GENOMIC DNA]</scope>
    <source>
        <strain evidence="8 9">DSM 43357</strain>
    </source>
</reference>
<feature type="region of interest" description="Disordered" evidence="6">
    <location>
        <begin position="1"/>
        <end position="26"/>
    </location>
</feature>
<gene>
    <name evidence="8" type="ORF">SAMN05660976_02970</name>
</gene>
<keyword evidence="2" id="KW-1003">Cell membrane</keyword>
<evidence type="ECO:0000313" key="9">
    <source>
        <dbReference type="Proteomes" id="UP000198953"/>
    </source>
</evidence>
<feature type="transmembrane region" description="Helical" evidence="7">
    <location>
        <begin position="45"/>
        <end position="72"/>
    </location>
</feature>
<keyword evidence="4 7" id="KW-1133">Transmembrane helix</keyword>
<dbReference type="Proteomes" id="UP000198953">
    <property type="component" value="Unassembled WGS sequence"/>
</dbReference>
<feature type="transmembrane region" description="Helical" evidence="7">
    <location>
        <begin position="121"/>
        <end position="144"/>
    </location>
</feature>
<evidence type="ECO:0000256" key="7">
    <source>
        <dbReference type="SAM" id="Phobius"/>
    </source>
</evidence>
<dbReference type="InterPro" id="IPR036259">
    <property type="entry name" value="MFS_trans_sf"/>
</dbReference>
<dbReference type="STRING" id="46177.SAMN05660976_02970"/>
<evidence type="ECO:0000256" key="5">
    <source>
        <dbReference type="ARBA" id="ARBA00023136"/>
    </source>
</evidence>
<feature type="transmembrane region" description="Helical" evidence="7">
    <location>
        <begin position="280"/>
        <end position="304"/>
    </location>
</feature>
<keyword evidence="5 7" id="KW-0472">Membrane</keyword>
<dbReference type="GO" id="GO:0005886">
    <property type="term" value="C:plasma membrane"/>
    <property type="evidence" value="ECO:0007669"/>
    <property type="project" value="UniProtKB-SubCell"/>
</dbReference>
<protein>
    <submittedName>
        <fullName evidence="8">Predicted arabinose efflux permease, MFS family</fullName>
    </submittedName>
</protein>
<feature type="transmembrane region" description="Helical" evidence="7">
    <location>
        <begin position="394"/>
        <end position="418"/>
    </location>
</feature>
<proteinExistence type="predicted"/>
<dbReference type="GO" id="GO:0022857">
    <property type="term" value="F:transmembrane transporter activity"/>
    <property type="evidence" value="ECO:0007669"/>
    <property type="project" value="InterPro"/>
</dbReference>
<feature type="transmembrane region" description="Helical" evidence="7">
    <location>
        <begin position="193"/>
        <end position="218"/>
    </location>
</feature>
<feature type="transmembrane region" description="Helical" evidence="7">
    <location>
        <begin position="252"/>
        <end position="274"/>
    </location>
</feature>
<keyword evidence="9" id="KW-1185">Reference proteome</keyword>
<accession>A0A1H7RY47</accession>
<evidence type="ECO:0000256" key="1">
    <source>
        <dbReference type="ARBA" id="ARBA00004651"/>
    </source>
</evidence>
<organism evidence="8 9">
    <name type="scientific">Nonomuraea pusilla</name>
    <dbReference type="NCBI Taxonomy" id="46177"/>
    <lineage>
        <taxon>Bacteria</taxon>
        <taxon>Bacillati</taxon>
        <taxon>Actinomycetota</taxon>
        <taxon>Actinomycetes</taxon>
        <taxon>Streptosporangiales</taxon>
        <taxon>Streptosporangiaceae</taxon>
        <taxon>Nonomuraea</taxon>
    </lineage>
</organism>
<feature type="transmembrane region" description="Helical" evidence="7">
    <location>
        <begin position="337"/>
        <end position="356"/>
    </location>
</feature>
<evidence type="ECO:0000256" key="3">
    <source>
        <dbReference type="ARBA" id="ARBA00022692"/>
    </source>
</evidence>
<feature type="transmembrane region" description="Helical" evidence="7">
    <location>
        <begin position="311"/>
        <end position="331"/>
    </location>
</feature>
<dbReference type="EMBL" id="FOBF01000006">
    <property type="protein sequence ID" value="SEL65135.1"/>
    <property type="molecule type" value="Genomic_DNA"/>
</dbReference>
<dbReference type="PANTHER" id="PTHR23513:SF6">
    <property type="entry name" value="MAJOR FACILITATOR SUPERFAMILY ASSOCIATED DOMAIN-CONTAINING PROTEIN"/>
    <property type="match status" value="1"/>
</dbReference>
<dbReference type="Gene3D" id="1.20.1250.20">
    <property type="entry name" value="MFS general substrate transporter like domains"/>
    <property type="match status" value="1"/>
</dbReference>
<dbReference type="CDD" id="cd06173">
    <property type="entry name" value="MFS_MefA_like"/>
    <property type="match status" value="1"/>
</dbReference>
<dbReference type="InterPro" id="IPR011701">
    <property type="entry name" value="MFS"/>
</dbReference>
<evidence type="ECO:0000313" key="8">
    <source>
        <dbReference type="EMBL" id="SEL65135.1"/>
    </source>
</evidence>
<evidence type="ECO:0000256" key="6">
    <source>
        <dbReference type="SAM" id="MobiDB-lite"/>
    </source>
</evidence>
<dbReference type="PANTHER" id="PTHR23513">
    <property type="entry name" value="INTEGRAL MEMBRANE EFFLUX PROTEIN-RELATED"/>
    <property type="match status" value="1"/>
</dbReference>
<keyword evidence="3 7" id="KW-0812">Transmembrane</keyword>
<dbReference type="AlphaFoldDB" id="A0A1H7RY47"/>
<sequence>MAFPIADDNLKVTPPQHAPGAGDVKKKADGRWQNLRHSWKTTDFALLWAGSAISTIGTRTLGVAYPLLALALTDSPSVAGWTGFALTIPILVFYVPAGVLVDRVPARSSMLFAEFMRGLTVASVLVALPFGGPSLAHLIVAALLEGTLWVLYTLAETSLLPSLVQPATMRRALAKSEAAAHAASLAGRPLGGYLFGVGHIVPFFANAVLFLVSSGLFFHVRRAPARPPSGPSLLRDLLQGFRLLKGQPFLRASILLVTITNLMVNALIMIFLAGSSGLPSLTVGLVLAAGGVGGVVGSIVAFSCRPFRRMLMIHLWIWVVALGCAAAGAALDQRAPLFALALFVTGLGGALSNVSIRTVEVDAVDPRALARVVGVSRLSAHGALSLAAPLGGLLVSGLGVTGGSVLLFAVMAVLAVLVSSVPSLRENLTPALPAAADVGTSVDVVPPAVEHHA</sequence>
<dbReference type="SUPFAM" id="SSF103473">
    <property type="entry name" value="MFS general substrate transporter"/>
    <property type="match status" value="1"/>
</dbReference>
<evidence type="ECO:0000256" key="2">
    <source>
        <dbReference type="ARBA" id="ARBA00022475"/>
    </source>
</evidence>
<dbReference type="Pfam" id="PF07690">
    <property type="entry name" value="MFS_1"/>
    <property type="match status" value="1"/>
</dbReference>
<name>A0A1H7RY47_9ACTN</name>
<evidence type="ECO:0000256" key="4">
    <source>
        <dbReference type="ARBA" id="ARBA00022989"/>
    </source>
</evidence>
<comment type="subcellular location">
    <subcellularLocation>
        <location evidence="1">Cell membrane</location>
        <topology evidence="1">Multi-pass membrane protein</topology>
    </subcellularLocation>
</comment>
<feature type="transmembrane region" description="Helical" evidence="7">
    <location>
        <begin position="78"/>
        <end position="101"/>
    </location>
</feature>